<evidence type="ECO:0000313" key="1">
    <source>
        <dbReference type="EMBL" id="CAB9528165.1"/>
    </source>
</evidence>
<accession>A0A9N8EXH8</accession>
<evidence type="ECO:0000313" key="2">
    <source>
        <dbReference type="Proteomes" id="UP001153069"/>
    </source>
</evidence>
<sequence>MDNIASTEKRLADVEEDFKTVGNDIKTTRKELESAENDRKAYCRHLLRGVTIPTTLEALWALLSSDSDIAIIRDQGKAAVLSSTGKWESMTNATYSVQQLQKDQDNCYNYQVKRFDSPKTNPSVSNEMGTKWDEVELREQIKTLFSDNPFLERIPDRHNDQTIADVKEFLMARPTDPADDAKAQAALFAMPGSGKTRSIREAAQTLGAKHERWRLCDFGFSEIDELVVNAIAQCNEDELLIVHFDEVQVWLDSHGGEAELQNLAAKCSTRGNQNRMLKFIFTGTPTSRFTSEVISGLFQFSLLVPFQKALCLTCTEIILSGRWTIHWMVSLTAAAIIGG</sequence>
<dbReference type="AlphaFoldDB" id="A0A9N8EXH8"/>
<protein>
    <submittedName>
        <fullName evidence="1">Uncharacterized protein</fullName>
    </submittedName>
</protein>
<reference evidence="1" key="1">
    <citation type="submission" date="2020-06" db="EMBL/GenBank/DDBJ databases">
        <authorList>
            <consortium name="Plant Systems Biology data submission"/>
        </authorList>
    </citation>
    <scope>NUCLEOTIDE SEQUENCE</scope>
    <source>
        <strain evidence="1">D6</strain>
    </source>
</reference>
<name>A0A9N8EXH8_9STRA</name>
<dbReference type="Proteomes" id="UP001153069">
    <property type="component" value="Unassembled WGS sequence"/>
</dbReference>
<comment type="caution">
    <text evidence="1">The sequence shown here is derived from an EMBL/GenBank/DDBJ whole genome shotgun (WGS) entry which is preliminary data.</text>
</comment>
<organism evidence="1 2">
    <name type="scientific">Seminavis robusta</name>
    <dbReference type="NCBI Taxonomy" id="568900"/>
    <lineage>
        <taxon>Eukaryota</taxon>
        <taxon>Sar</taxon>
        <taxon>Stramenopiles</taxon>
        <taxon>Ochrophyta</taxon>
        <taxon>Bacillariophyta</taxon>
        <taxon>Bacillariophyceae</taxon>
        <taxon>Bacillariophycidae</taxon>
        <taxon>Naviculales</taxon>
        <taxon>Naviculaceae</taxon>
        <taxon>Seminavis</taxon>
    </lineage>
</organism>
<dbReference type="EMBL" id="CAICTM010002159">
    <property type="protein sequence ID" value="CAB9528165.1"/>
    <property type="molecule type" value="Genomic_DNA"/>
</dbReference>
<keyword evidence="2" id="KW-1185">Reference proteome</keyword>
<gene>
    <name evidence="1" type="ORF">SEMRO_2161_G317130.1</name>
</gene>
<proteinExistence type="predicted"/>